<name>A0A1F6X539_9BACT</name>
<dbReference type="PROSITE" id="PS50943">
    <property type="entry name" value="HTH_CROC1"/>
    <property type="match status" value="1"/>
</dbReference>
<dbReference type="SMART" id="SM00530">
    <property type="entry name" value="HTH_XRE"/>
    <property type="match status" value="1"/>
</dbReference>
<comment type="caution">
    <text evidence="3">The sequence shown here is derived from an EMBL/GenBank/DDBJ whole genome shotgun (WGS) entry which is preliminary data.</text>
</comment>
<keyword evidence="1" id="KW-0238">DNA-binding</keyword>
<organism evidence="3 4">
    <name type="scientific">Candidatus Nomurabacteria bacterium RIFCSPLOWO2_01_FULL_40_15</name>
    <dbReference type="NCBI Taxonomy" id="1801772"/>
    <lineage>
        <taxon>Bacteria</taxon>
        <taxon>Candidatus Nomuraibacteriota</taxon>
    </lineage>
</organism>
<dbReference type="Proteomes" id="UP000176814">
    <property type="component" value="Unassembled WGS sequence"/>
</dbReference>
<dbReference type="AlphaFoldDB" id="A0A1F6X539"/>
<dbReference type="Pfam" id="PF01381">
    <property type="entry name" value="HTH_3"/>
    <property type="match status" value="1"/>
</dbReference>
<dbReference type="CDD" id="cd00093">
    <property type="entry name" value="HTH_XRE"/>
    <property type="match status" value="1"/>
</dbReference>
<dbReference type="InterPro" id="IPR010982">
    <property type="entry name" value="Lambda_DNA-bd_dom_sf"/>
</dbReference>
<dbReference type="GO" id="GO:0003677">
    <property type="term" value="F:DNA binding"/>
    <property type="evidence" value="ECO:0007669"/>
    <property type="project" value="UniProtKB-KW"/>
</dbReference>
<evidence type="ECO:0000313" key="3">
    <source>
        <dbReference type="EMBL" id="OGI89148.1"/>
    </source>
</evidence>
<proteinExistence type="predicted"/>
<evidence type="ECO:0000313" key="4">
    <source>
        <dbReference type="Proteomes" id="UP000176814"/>
    </source>
</evidence>
<dbReference type="Gene3D" id="1.10.260.40">
    <property type="entry name" value="lambda repressor-like DNA-binding domains"/>
    <property type="match status" value="1"/>
</dbReference>
<reference evidence="3 4" key="1">
    <citation type="journal article" date="2016" name="Nat. Commun.">
        <title>Thousands of microbial genomes shed light on interconnected biogeochemical processes in an aquifer system.</title>
        <authorList>
            <person name="Anantharaman K."/>
            <person name="Brown C.T."/>
            <person name="Hug L.A."/>
            <person name="Sharon I."/>
            <person name="Castelle C.J."/>
            <person name="Probst A.J."/>
            <person name="Thomas B.C."/>
            <person name="Singh A."/>
            <person name="Wilkins M.J."/>
            <person name="Karaoz U."/>
            <person name="Brodie E.L."/>
            <person name="Williams K.H."/>
            <person name="Hubbard S.S."/>
            <person name="Banfield J.F."/>
        </authorList>
    </citation>
    <scope>NUCLEOTIDE SEQUENCE [LARGE SCALE GENOMIC DNA]</scope>
</reference>
<evidence type="ECO:0000256" key="1">
    <source>
        <dbReference type="ARBA" id="ARBA00023125"/>
    </source>
</evidence>
<dbReference type="SUPFAM" id="SSF47413">
    <property type="entry name" value="lambda repressor-like DNA-binding domains"/>
    <property type="match status" value="1"/>
</dbReference>
<dbReference type="PANTHER" id="PTHR46558">
    <property type="entry name" value="TRACRIPTIONAL REGULATORY PROTEIN-RELATED-RELATED"/>
    <property type="match status" value="1"/>
</dbReference>
<dbReference type="EMBL" id="MFUW01000033">
    <property type="protein sequence ID" value="OGI89148.1"/>
    <property type="molecule type" value="Genomic_DNA"/>
</dbReference>
<dbReference type="PANTHER" id="PTHR46558:SF4">
    <property type="entry name" value="DNA-BIDING PHAGE PROTEIN"/>
    <property type="match status" value="1"/>
</dbReference>
<sequence>MKERIINKVYEFRVEKGVTQEGLAEKVGVSRQTIIAIERGNYTPSVNLALKLADFFKVPVEKLFTIIHEK</sequence>
<evidence type="ECO:0000259" key="2">
    <source>
        <dbReference type="PROSITE" id="PS50943"/>
    </source>
</evidence>
<feature type="domain" description="HTH cro/C1-type" evidence="2">
    <location>
        <begin position="9"/>
        <end position="63"/>
    </location>
</feature>
<accession>A0A1F6X539</accession>
<dbReference type="InterPro" id="IPR001387">
    <property type="entry name" value="Cro/C1-type_HTH"/>
</dbReference>
<protein>
    <submittedName>
        <fullName evidence="3">Transcriptional regulator</fullName>
    </submittedName>
</protein>
<gene>
    <name evidence="3" type="ORF">A2911_01030</name>
</gene>